<keyword evidence="2" id="KW-0677">Repeat</keyword>
<keyword evidence="7" id="KW-1185">Reference proteome</keyword>
<reference evidence="6 7" key="2">
    <citation type="submission" date="2020-07" db="EMBL/GenBank/DDBJ databases">
        <title>Genome assembly of wild tea tree DASZ reveals pedigree and selection history of tea varieties.</title>
        <authorList>
            <person name="Zhang W."/>
        </authorList>
    </citation>
    <scope>NUCLEOTIDE SEQUENCE [LARGE SCALE GENOMIC DNA]</scope>
    <source>
        <strain evidence="7">cv. G240</strain>
        <tissue evidence="6">Leaf</tissue>
    </source>
</reference>
<evidence type="ECO:0000256" key="4">
    <source>
        <dbReference type="ARBA" id="ARBA00022833"/>
    </source>
</evidence>
<dbReference type="InterPro" id="IPR004146">
    <property type="entry name" value="DC1"/>
</dbReference>
<dbReference type="InterPro" id="IPR046349">
    <property type="entry name" value="C1-like_sf"/>
</dbReference>
<dbReference type="PANTHER" id="PTHR46288:SF80">
    <property type="entry name" value="CYSTEINE_HISTIDINE-RICH C1 DOMAIN FAMILY PROTEIN"/>
    <property type="match status" value="1"/>
</dbReference>
<organism evidence="6 7">
    <name type="scientific">Camellia sinensis</name>
    <name type="common">Tea plant</name>
    <name type="synonym">Thea sinensis</name>
    <dbReference type="NCBI Taxonomy" id="4442"/>
    <lineage>
        <taxon>Eukaryota</taxon>
        <taxon>Viridiplantae</taxon>
        <taxon>Streptophyta</taxon>
        <taxon>Embryophyta</taxon>
        <taxon>Tracheophyta</taxon>
        <taxon>Spermatophyta</taxon>
        <taxon>Magnoliopsida</taxon>
        <taxon>eudicotyledons</taxon>
        <taxon>Gunneridae</taxon>
        <taxon>Pentapetalae</taxon>
        <taxon>asterids</taxon>
        <taxon>Ericales</taxon>
        <taxon>Theaceae</taxon>
        <taxon>Camellia</taxon>
    </lineage>
</organism>
<evidence type="ECO:0000256" key="2">
    <source>
        <dbReference type="ARBA" id="ARBA00022737"/>
    </source>
</evidence>
<name>A0A7J7HUJ3_CAMSI</name>
<dbReference type="Pfam" id="PF03107">
    <property type="entry name" value="C1_2"/>
    <property type="match status" value="2"/>
</dbReference>
<accession>A0A7J7HUJ3</accession>
<evidence type="ECO:0000256" key="3">
    <source>
        <dbReference type="ARBA" id="ARBA00022771"/>
    </source>
</evidence>
<comment type="caution">
    <text evidence="6">The sequence shown here is derived from an EMBL/GenBank/DDBJ whole genome shotgun (WGS) entry which is preliminary data.</text>
</comment>
<keyword evidence="4" id="KW-0862">Zinc</keyword>
<dbReference type="GO" id="GO:0008270">
    <property type="term" value="F:zinc ion binding"/>
    <property type="evidence" value="ECO:0007669"/>
    <property type="project" value="UniProtKB-KW"/>
</dbReference>
<evidence type="ECO:0000313" key="6">
    <source>
        <dbReference type="EMBL" id="KAF5956309.1"/>
    </source>
</evidence>
<dbReference type="AlphaFoldDB" id="A0A7J7HUJ3"/>
<keyword evidence="1" id="KW-0479">Metal-binding</keyword>
<dbReference type="EMBL" id="JACBKZ010000002">
    <property type="protein sequence ID" value="KAF5956309.1"/>
    <property type="molecule type" value="Genomic_DNA"/>
</dbReference>
<proteinExistence type="predicted"/>
<dbReference type="Proteomes" id="UP000593564">
    <property type="component" value="Unassembled WGS sequence"/>
</dbReference>
<feature type="domain" description="Zinc finger PHD-type" evidence="5">
    <location>
        <begin position="406"/>
        <end position="474"/>
    </location>
</feature>
<dbReference type="SUPFAM" id="SSF57889">
    <property type="entry name" value="Cysteine-rich domain"/>
    <property type="match status" value="6"/>
</dbReference>
<dbReference type="PANTHER" id="PTHR46288">
    <property type="entry name" value="PHORBOL-ESTER/DAG-TYPE DOMAIN-CONTAINING PROTEIN"/>
    <property type="match status" value="1"/>
</dbReference>
<protein>
    <recommendedName>
        <fullName evidence="5">Zinc finger PHD-type domain-containing protein</fullName>
    </recommendedName>
</protein>
<gene>
    <name evidence="6" type="ORF">HYC85_003534</name>
</gene>
<sequence length="533" mass="61469">MGTELKHEIEYFGHDHILILCNSNSNSEGRHDDICAVCEEPISGLYYHCRGISCHFAIHNSCTEIPRYIQHQSLHSPQHNILLSCVDNSPSEARQCNACGCGVNKIAYKCHNCSFRLHVRCYFLLTKNPKNHDQQQQQRQQPKSNHPHDLILCDLDKDMKFSYTCTCCDLLIIDDGYGDDGGGCDGGSVVVYVCLVCPALLHKSCAKLPWKIDHPFHPSHSLLLCRKARCQCNACGKKPNGFTYHCSECEFHLDVHCASLKPIQTQTQTQNDKVQFNFSHPHSLIFCNKPRSPRFPIHCFVCRLPFVDSMICFCPKCKVLMHKSCVDLPQEIKHVLHPEHTLNLWYIPGWRYCRACRSDSHAFLFKCLQCKWYMDAGCALSEPPRIIMSEIHEHPLALFKEPNHKKCKTCSKKCITPYLLCVLCNFIQHVNCVEILPPIVQYKYHYNRLTLTDSPIKDNSDEDDDAEFYCDACEERRELHKRSYYCKESHYVAHPHCVASEIMDVLQEEWLKKKRLTTVANAKVQIIHAIQEE</sequence>
<evidence type="ECO:0000259" key="5">
    <source>
        <dbReference type="SMART" id="SM00249"/>
    </source>
</evidence>
<reference evidence="7" key="1">
    <citation type="journal article" date="2020" name="Nat. Commun.">
        <title>Genome assembly of wild tea tree DASZ reveals pedigree and selection history of tea varieties.</title>
        <authorList>
            <person name="Zhang W."/>
            <person name="Zhang Y."/>
            <person name="Qiu H."/>
            <person name="Guo Y."/>
            <person name="Wan H."/>
            <person name="Zhang X."/>
            <person name="Scossa F."/>
            <person name="Alseekh S."/>
            <person name="Zhang Q."/>
            <person name="Wang P."/>
            <person name="Xu L."/>
            <person name="Schmidt M.H."/>
            <person name="Jia X."/>
            <person name="Li D."/>
            <person name="Zhu A."/>
            <person name="Guo F."/>
            <person name="Chen W."/>
            <person name="Ni D."/>
            <person name="Usadel B."/>
            <person name="Fernie A.R."/>
            <person name="Wen W."/>
        </authorList>
    </citation>
    <scope>NUCLEOTIDE SEQUENCE [LARGE SCALE GENOMIC DNA]</scope>
    <source>
        <strain evidence="7">cv. G240</strain>
    </source>
</reference>
<feature type="domain" description="Zinc finger PHD-type" evidence="5">
    <location>
        <begin position="298"/>
        <end position="357"/>
    </location>
</feature>
<dbReference type="SMART" id="SM00249">
    <property type="entry name" value="PHD"/>
    <property type="match status" value="2"/>
</dbReference>
<evidence type="ECO:0000313" key="7">
    <source>
        <dbReference type="Proteomes" id="UP000593564"/>
    </source>
</evidence>
<evidence type="ECO:0000256" key="1">
    <source>
        <dbReference type="ARBA" id="ARBA00022723"/>
    </source>
</evidence>
<dbReference type="InterPro" id="IPR001965">
    <property type="entry name" value="Znf_PHD"/>
</dbReference>
<keyword evidence="3" id="KW-0863">Zinc-finger</keyword>